<dbReference type="EMBL" id="BGPR01003196">
    <property type="protein sequence ID" value="GBM84909.1"/>
    <property type="molecule type" value="Genomic_DNA"/>
</dbReference>
<accession>A0A4Y2J5J8</accession>
<feature type="region of interest" description="Disordered" evidence="1">
    <location>
        <begin position="270"/>
        <end position="331"/>
    </location>
</feature>
<gene>
    <name evidence="2" type="ORF">AVEN_23710_1</name>
</gene>
<name>A0A4Y2J5J8_ARAVE</name>
<keyword evidence="3" id="KW-1185">Reference proteome</keyword>
<organism evidence="2 3">
    <name type="scientific">Araneus ventricosus</name>
    <name type="common">Orbweaver spider</name>
    <name type="synonym">Epeira ventricosa</name>
    <dbReference type="NCBI Taxonomy" id="182803"/>
    <lineage>
        <taxon>Eukaryota</taxon>
        <taxon>Metazoa</taxon>
        <taxon>Ecdysozoa</taxon>
        <taxon>Arthropoda</taxon>
        <taxon>Chelicerata</taxon>
        <taxon>Arachnida</taxon>
        <taxon>Araneae</taxon>
        <taxon>Araneomorphae</taxon>
        <taxon>Entelegynae</taxon>
        <taxon>Araneoidea</taxon>
        <taxon>Araneidae</taxon>
        <taxon>Araneus</taxon>
    </lineage>
</organism>
<evidence type="ECO:0000256" key="1">
    <source>
        <dbReference type="SAM" id="MobiDB-lite"/>
    </source>
</evidence>
<dbReference type="AlphaFoldDB" id="A0A4Y2J5J8"/>
<evidence type="ECO:0000313" key="2">
    <source>
        <dbReference type="EMBL" id="GBM84909.1"/>
    </source>
</evidence>
<proteinExistence type="predicted"/>
<feature type="compositionally biased region" description="Basic and acidic residues" evidence="1">
    <location>
        <begin position="279"/>
        <end position="289"/>
    </location>
</feature>
<comment type="caution">
    <text evidence="2">The sequence shown here is derived from an EMBL/GenBank/DDBJ whole genome shotgun (WGS) entry which is preliminary data.</text>
</comment>
<dbReference type="OrthoDB" id="6430699at2759"/>
<reference evidence="2 3" key="1">
    <citation type="journal article" date="2019" name="Sci. Rep.">
        <title>Orb-weaving spider Araneus ventricosus genome elucidates the spidroin gene catalogue.</title>
        <authorList>
            <person name="Kono N."/>
            <person name="Nakamura H."/>
            <person name="Ohtoshi R."/>
            <person name="Moran D.A.P."/>
            <person name="Shinohara A."/>
            <person name="Yoshida Y."/>
            <person name="Fujiwara M."/>
            <person name="Mori M."/>
            <person name="Tomita M."/>
            <person name="Arakawa K."/>
        </authorList>
    </citation>
    <scope>NUCLEOTIDE SEQUENCE [LARGE SCALE GENOMIC DNA]</scope>
</reference>
<sequence length="616" mass="70216">MSSLRQKESKIPLRVDSKLKNVSKIPLRVSQKTTLTKPKIFPSTEPELKRTSAIDRNRRPTTEVKRVNKSNLSSQVLKERNKKAAKEIPQKLKPAQGKQKENPLCSFDKRIPKVNMLDDDLFKTSTEEKQIKNSNHPSQPNIEFVADERMKKLILSNRELTPSILKSCSNIKTSSVMERPSLYKKLNKVPVDPYKQALADIANCDLASEGRRFSEMQKSRLYLSPAQNRNSLYKPSRCVGDPYQEALKSIAKLRMQQKIKSCKKKVTFNLSGDDQSSDSEAKDANHGEKPVATIQPKLSKINEKSSGSNTLPSPEFEGNMLLTPGNNPSKKVTFDTPKTDEVLGDRQISKKTDLYLLEKKTDLNQLEKKTDLNELGEKNDFHQLEKKTDFFINKTSALASSLKTAANNEEIVHDLSPILHTQKTDKYISIFNNEIRNSILRTTVNPFLNSVRTSEVRQSLFSNQSERFLDKMNPKIFTPQPVSFYPQTKLSESISPEFLSRRTTDILSCAPINTPLVLKSLSRHELSPVCKKLEFKDSPKESKKEAGDSRENSQTFNLQNIMTQQKILDQLAHQECSIFMHEAQFPCEIRENLQNPIARILNNGDEMHFVPLWRLS</sequence>
<protein>
    <submittedName>
        <fullName evidence="2">Uncharacterized protein</fullName>
    </submittedName>
</protein>
<evidence type="ECO:0000313" key="3">
    <source>
        <dbReference type="Proteomes" id="UP000499080"/>
    </source>
</evidence>
<feature type="region of interest" description="Disordered" evidence="1">
    <location>
        <begin position="82"/>
        <end position="103"/>
    </location>
</feature>
<dbReference type="Proteomes" id="UP000499080">
    <property type="component" value="Unassembled WGS sequence"/>
</dbReference>
<feature type="compositionally biased region" description="Basic and acidic residues" evidence="1">
    <location>
        <begin position="46"/>
        <end position="66"/>
    </location>
</feature>
<feature type="region of interest" description="Disordered" evidence="1">
    <location>
        <begin position="36"/>
        <end position="70"/>
    </location>
</feature>